<evidence type="ECO:0000313" key="3">
    <source>
        <dbReference type="Proteomes" id="UP000054538"/>
    </source>
</evidence>
<accession>A0A0D0DD13</accession>
<gene>
    <name evidence="2" type="ORF">PAXRUDRAFT_19159</name>
</gene>
<dbReference type="OrthoDB" id="2692670at2759"/>
<proteinExistence type="predicted"/>
<reference evidence="3" key="2">
    <citation type="submission" date="2015-01" db="EMBL/GenBank/DDBJ databases">
        <title>Evolutionary Origins and Diversification of the Mycorrhizal Mutualists.</title>
        <authorList>
            <consortium name="DOE Joint Genome Institute"/>
            <consortium name="Mycorrhizal Genomics Consortium"/>
            <person name="Kohler A."/>
            <person name="Kuo A."/>
            <person name="Nagy L.G."/>
            <person name="Floudas D."/>
            <person name="Copeland A."/>
            <person name="Barry K.W."/>
            <person name="Cichocki N."/>
            <person name="Veneault-Fourrey C."/>
            <person name="LaButti K."/>
            <person name="Lindquist E.A."/>
            <person name="Lipzen A."/>
            <person name="Lundell T."/>
            <person name="Morin E."/>
            <person name="Murat C."/>
            <person name="Riley R."/>
            <person name="Ohm R."/>
            <person name="Sun H."/>
            <person name="Tunlid A."/>
            <person name="Henrissat B."/>
            <person name="Grigoriev I.V."/>
            <person name="Hibbett D.S."/>
            <person name="Martin F."/>
        </authorList>
    </citation>
    <scope>NUCLEOTIDE SEQUENCE [LARGE SCALE GENOMIC DNA]</scope>
    <source>
        <strain evidence="3">Ve08.2h10</strain>
    </source>
</reference>
<protein>
    <submittedName>
        <fullName evidence="2">Uncharacterized protein</fullName>
    </submittedName>
</protein>
<dbReference type="EMBL" id="KN828243">
    <property type="protein sequence ID" value="KIK75250.1"/>
    <property type="molecule type" value="Genomic_DNA"/>
</dbReference>
<dbReference type="InParanoid" id="A0A0D0DD13"/>
<dbReference type="AlphaFoldDB" id="A0A0D0DD13"/>
<name>A0A0D0DD13_9AGAM</name>
<evidence type="ECO:0000256" key="1">
    <source>
        <dbReference type="SAM" id="MobiDB-lite"/>
    </source>
</evidence>
<evidence type="ECO:0000313" key="2">
    <source>
        <dbReference type="EMBL" id="KIK75250.1"/>
    </source>
</evidence>
<keyword evidence="3" id="KW-1185">Reference proteome</keyword>
<dbReference type="Proteomes" id="UP000054538">
    <property type="component" value="Unassembled WGS sequence"/>
</dbReference>
<dbReference type="HOGENOM" id="CLU_2085546_0_0_1"/>
<reference evidence="2 3" key="1">
    <citation type="submission" date="2014-04" db="EMBL/GenBank/DDBJ databases">
        <authorList>
            <consortium name="DOE Joint Genome Institute"/>
            <person name="Kuo A."/>
            <person name="Kohler A."/>
            <person name="Jargeat P."/>
            <person name="Nagy L.G."/>
            <person name="Floudas D."/>
            <person name="Copeland A."/>
            <person name="Barry K.W."/>
            <person name="Cichocki N."/>
            <person name="Veneault-Fourrey C."/>
            <person name="LaButti K."/>
            <person name="Lindquist E.A."/>
            <person name="Lipzen A."/>
            <person name="Lundell T."/>
            <person name="Morin E."/>
            <person name="Murat C."/>
            <person name="Sun H."/>
            <person name="Tunlid A."/>
            <person name="Henrissat B."/>
            <person name="Grigoriev I.V."/>
            <person name="Hibbett D.S."/>
            <person name="Martin F."/>
            <person name="Nordberg H.P."/>
            <person name="Cantor M.N."/>
            <person name="Hua S.X."/>
        </authorList>
    </citation>
    <scope>NUCLEOTIDE SEQUENCE [LARGE SCALE GENOMIC DNA]</scope>
    <source>
        <strain evidence="2 3">Ve08.2h10</strain>
    </source>
</reference>
<organism evidence="2 3">
    <name type="scientific">Paxillus rubicundulus Ve08.2h10</name>
    <dbReference type="NCBI Taxonomy" id="930991"/>
    <lineage>
        <taxon>Eukaryota</taxon>
        <taxon>Fungi</taxon>
        <taxon>Dikarya</taxon>
        <taxon>Basidiomycota</taxon>
        <taxon>Agaricomycotina</taxon>
        <taxon>Agaricomycetes</taxon>
        <taxon>Agaricomycetidae</taxon>
        <taxon>Boletales</taxon>
        <taxon>Paxilineae</taxon>
        <taxon>Paxillaceae</taxon>
        <taxon>Paxillus</taxon>
    </lineage>
</organism>
<feature type="region of interest" description="Disordered" evidence="1">
    <location>
        <begin position="1"/>
        <end position="21"/>
    </location>
</feature>
<sequence>MEIPPSSCGAEPQAPMSNNKDVSVTQLLAHCSDEGACTPGSSTGDPQMMNKPVCQSPMTMATAAPAINFLDLTANDNDDMEVESVCNTVKRLIVEAKKFKSFASLLHLHALKQFIEL</sequence>